<keyword evidence="3" id="KW-1185">Reference proteome</keyword>
<comment type="caution">
    <text evidence="2">The sequence shown here is derived from an EMBL/GenBank/DDBJ whole genome shotgun (WGS) entry which is preliminary data.</text>
</comment>
<evidence type="ECO:0008006" key="4">
    <source>
        <dbReference type="Google" id="ProtNLM"/>
    </source>
</evidence>
<keyword evidence="1" id="KW-0732">Signal</keyword>
<evidence type="ECO:0000256" key="1">
    <source>
        <dbReference type="SAM" id="SignalP"/>
    </source>
</evidence>
<feature type="chain" id="PRO_5034469918" description="Secreted protein" evidence="1">
    <location>
        <begin position="19"/>
        <end position="152"/>
    </location>
</feature>
<name>A0A8H3IE90_9LECA</name>
<dbReference type="OrthoDB" id="5322296at2759"/>
<sequence length="152" mass="16466">MICAIPLVLFALIITVTCDDKISCWGGGPRSKLRPTTFKACRAVIKWLGSHDKEQGPITFSRRPGVGYRVPDQWLSGNCVVSIDMHSDDDVDTLSFREIAVEAYTIALGCVISPPHLGGDGHVGPKGVMNVTILGVDLKPDGPAPLIRHYEK</sequence>
<proteinExistence type="predicted"/>
<protein>
    <recommendedName>
        <fullName evidence="4">Secreted protein</fullName>
    </recommendedName>
</protein>
<reference evidence="2" key="1">
    <citation type="submission" date="2021-03" db="EMBL/GenBank/DDBJ databases">
        <authorList>
            <person name="Tagirdzhanova G."/>
        </authorList>
    </citation>
    <scope>NUCLEOTIDE SEQUENCE</scope>
</reference>
<dbReference type="Proteomes" id="UP000664521">
    <property type="component" value="Unassembled WGS sequence"/>
</dbReference>
<evidence type="ECO:0000313" key="3">
    <source>
        <dbReference type="Proteomes" id="UP000664521"/>
    </source>
</evidence>
<dbReference type="AlphaFoldDB" id="A0A8H3IE90"/>
<evidence type="ECO:0000313" key="2">
    <source>
        <dbReference type="EMBL" id="CAF9915278.1"/>
    </source>
</evidence>
<accession>A0A8H3IE90</accession>
<organism evidence="2 3">
    <name type="scientific">Heterodermia speciosa</name>
    <dbReference type="NCBI Taxonomy" id="116794"/>
    <lineage>
        <taxon>Eukaryota</taxon>
        <taxon>Fungi</taxon>
        <taxon>Dikarya</taxon>
        <taxon>Ascomycota</taxon>
        <taxon>Pezizomycotina</taxon>
        <taxon>Lecanoromycetes</taxon>
        <taxon>OSLEUM clade</taxon>
        <taxon>Lecanoromycetidae</taxon>
        <taxon>Caliciales</taxon>
        <taxon>Physciaceae</taxon>
        <taxon>Heterodermia</taxon>
    </lineage>
</organism>
<gene>
    <name evidence="2" type="ORF">HETSPECPRED_002348</name>
</gene>
<feature type="signal peptide" evidence="1">
    <location>
        <begin position="1"/>
        <end position="18"/>
    </location>
</feature>
<dbReference type="EMBL" id="CAJPDS010000015">
    <property type="protein sequence ID" value="CAF9915278.1"/>
    <property type="molecule type" value="Genomic_DNA"/>
</dbReference>